<proteinExistence type="predicted"/>
<sequence>MTDGLVPAGSPAGTVFSAAPGAVARIVGVSLGHRTLAEADHWIQELDPAPVLACTHLVPSPYPHVAISLLTPEPFDTEPSLRAAADAAATGPAGRAVLFPGSTRLTGSLSVSEILQRSSIARVEILGSGPAGPSAVVDTGDFVRPQFRSGELVLVTTPAAGGVLVPFERRDPTPCCAAH</sequence>
<keyword evidence="2" id="KW-1185">Reference proteome</keyword>
<dbReference type="RefSeq" id="WP_239175677.1">
    <property type="nucleotide sequence ID" value="NZ_BAAAUC010000050.1"/>
</dbReference>
<name>A0A919IV04_9ACTN</name>
<comment type="caution">
    <text evidence="1">The sequence shown here is derived from an EMBL/GenBank/DDBJ whole genome shotgun (WGS) entry which is preliminary data.</text>
</comment>
<dbReference type="Proteomes" id="UP000619479">
    <property type="component" value="Unassembled WGS sequence"/>
</dbReference>
<evidence type="ECO:0000313" key="2">
    <source>
        <dbReference type="Proteomes" id="UP000619479"/>
    </source>
</evidence>
<organism evidence="1 2">
    <name type="scientific">Actinoplanes cyaneus</name>
    <dbReference type="NCBI Taxonomy" id="52696"/>
    <lineage>
        <taxon>Bacteria</taxon>
        <taxon>Bacillati</taxon>
        <taxon>Actinomycetota</taxon>
        <taxon>Actinomycetes</taxon>
        <taxon>Micromonosporales</taxon>
        <taxon>Micromonosporaceae</taxon>
        <taxon>Actinoplanes</taxon>
    </lineage>
</organism>
<gene>
    <name evidence="1" type="ORF">Acy02nite_80790</name>
</gene>
<dbReference type="AlphaFoldDB" id="A0A919IV04"/>
<protein>
    <submittedName>
        <fullName evidence="1">Uncharacterized protein</fullName>
    </submittedName>
</protein>
<reference evidence="1" key="1">
    <citation type="submission" date="2021-01" db="EMBL/GenBank/DDBJ databases">
        <title>Whole genome shotgun sequence of Actinoplanes cyaneus NBRC 14990.</title>
        <authorList>
            <person name="Komaki H."/>
            <person name="Tamura T."/>
        </authorList>
    </citation>
    <scope>NUCLEOTIDE SEQUENCE</scope>
    <source>
        <strain evidence="1">NBRC 14990</strain>
    </source>
</reference>
<evidence type="ECO:0000313" key="1">
    <source>
        <dbReference type="EMBL" id="GID70198.1"/>
    </source>
</evidence>
<accession>A0A919IV04</accession>
<dbReference type="EMBL" id="BOMH01000072">
    <property type="protein sequence ID" value="GID70198.1"/>
    <property type="molecule type" value="Genomic_DNA"/>
</dbReference>